<reference evidence="3" key="1">
    <citation type="submission" date="2021-11" db="EMBL/GenBank/DDBJ databases">
        <title>Streptomyces corallinus and Kineosporia corallina sp. nov., two new coral-derived marine actinobacteria.</title>
        <authorList>
            <person name="Buangrab K."/>
            <person name="Sutthacheep M."/>
            <person name="Yeemin T."/>
            <person name="Harunari E."/>
            <person name="Igarashi Y."/>
            <person name="Sripreechasak P."/>
            <person name="Kanchanasin P."/>
            <person name="Tanasupawat S."/>
            <person name="Phongsopitanun W."/>
        </authorList>
    </citation>
    <scope>NUCLEOTIDE SEQUENCE</scope>
    <source>
        <strain evidence="3">JCM 31032</strain>
    </source>
</reference>
<keyword evidence="4" id="KW-1185">Reference proteome</keyword>
<sequence length="224" mass="23774">MSVGGLPEPIALLPGSLLLDEDWLSGQVRDTGTFYGCAEPRLNATLWWYSASAVLLGPAVHELALLGSATSVRAADVRLAPRRAGLERVVPGPSLAPGGLAFGAHLDLAVNPMVDVLARVGGATPQSLWAITADSLATRLLASVRFGPPDALAEEIAAGSEYLRPAPRFVRVQGKPFAAPSTYVHRVSCCLLYRVPMGKCLSCPRQTPEERTERLEAHARSTVT</sequence>
<dbReference type="EMBL" id="JAJOMB010000007">
    <property type="protein sequence ID" value="MCD5312251.1"/>
    <property type="molecule type" value="Genomic_DNA"/>
</dbReference>
<comment type="caution">
    <text evidence="3">The sequence shown here is derived from an EMBL/GenBank/DDBJ whole genome shotgun (WGS) entry which is preliminary data.</text>
</comment>
<feature type="domain" description="Ferric siderophore reductase C-terminal" evidence="2">
    <location>
        <begin position="186"/>
        <end position="205"/>
    </location>
</feature>
<dbReference type="AlphaFoldDB" id="A0A9X1SUB2"/>
<evidence type="ECO:0000313" key="4">
    <source>
        <dbReference type="Proteomes" id="UP001138997"/>
    </source>
</evidence>
<evidence type="ECO:0000313" key="3">
    <source>
        <dbReference type="EMBL" id="MCD5312251.1"/>
    </source>
</evidence>
<accession>A0A9X1SUB2</accession>
<organism evidence="3 4">
    <name type="scientific">Kineosporia babensis</name>
    <dbReference type="NCBI Taxonomy" id="499548"/>
    <lineage>
        <taxon>Bacteria</taxon>
        <taxon>Bacillati</taxon>
        <taxon>Actinomycetota</taxon>
        <taxon>Actinomycetes</taxon>
        <taxon>Kineosporiales</taxon>
        <taxon>Kineosporiaceae</taxon>
        <taxon>Kineosporia</taxon>
    </lineage>
</organism>
<feature type="region of interest" description="Disordered" evidence="1">
    <location>
        <begin position="205"/>
        <end position="224"/>
    </location>
</feature>
<feature type="compositionally biased region" description="Basic and acidic residues" evidence="1">
    <location>
        <begin position="207"/>
        <end position="224"/>
    </location>
</feature>
<dbReference type="Pfam" id="PF11575">
    <property type="entry name" value="FhuF_C"/>
    <property type="match status" value="1"/>
</dbReference>
<protein>
    <submittedName>
        <fullName evidence="3">(2Fe-2S)-binding protein</fullName>
    </submittedName>
</protein>
<dbReference type="InterPro" id="IPR024726">
    <property type="entry name" value="FhuF_C"/>
</dbReference>
<proteinExistence type="predicted"/>
<dbReference type="Proteomes" id="UP001138997">
    <property type="component" value="Unassembled WGS sequence"/>
</dbReference>
<evidence type="ECO:0000259" key="2">
    <source>
        <dbReference type="Pfam" id="PF11575"/>
    </source>
</evidence>
<dbReference type="GO" id="GO:0051537">
    <property type="term" value="F:2 iron, 2 sulfur cluster binding"/>
    <property type="evidence" value="ECO:0007669"/>
    <property type="project" value="InterPro"/>
</dbReference>
<gene>
    <name evidence="3" type="ORF">LR394_15190</name>
</gene>
<name>A0A9X1SUB2_9ACTN</name>
<evidence type="ECO:0000256" key="1">
    <source>
        <dbReference type="SAM" id="MobiDB-lite"/>
    </source>
</evidence>
<dbReference type="RefSeq" id="WP_231442267.1">
    <property type="nucleotide sequence ID" value="NZ_JAJOMB010000007.1"/>
</dbReference>